<organism evidence="8 9">
    <name type="scientific">Candidatus Terasakiella magnetica</name>
    <dbReference type="NCBI Taxonomy" id="1867952"/>
    <lineage>
        <taxon>Bacteria</taxon>
        <taxon>Pseudomonadati</taxon>
        <taxon>Pseudomonadota</taxon>
        <taxon>Alphaproteobacteria</taxon>
        <taxon>Rhodospirillales</taxon>
        <taxon>Terasakiellaceae</taxon>
        <taxon>Terasakiella</taxon>
    </lineage>
</organism>
<dbReference type="GO" id="GO:0003676">
    <property type="term" value="F:nucleic acid binding"/>
    <property type="evidence" value="ECO:0007669"/>
    <property type="project" value="InterPro"/>
</dbReference>
<evidence type="ECO:0000313" key="8">
    <source>
        <dbReference type="EMBL" id="SCA58185.1"/>
    </source>
</evidence>
<dbReference type="PROSITE" id="PS51192">
    <property type="entry name" value="HELICASE_ATP_BIND_1"/>
    <property type="match status" value="1"/>
</dbReference>
<evidence type="ECO:0000256" key="1">
    <source>
        <dbReference type="ARBA" id="ARBA00022741"/>
    </source>
</evidence>
<keyword evidence="9" id="KW-1185">Reference proteome</keyword>
<dbReference type="InterPro" id="IPR049614">
    <property type="entry name" value="HrpB_DEXH"/>
</dbReference>
<dbReference type="AlphaFoldDB" id="A0A1C3RLM6"/>
<keyword evidence="4" id="KW-0067">ATP-binding</keyword>
<accession>A0A1C3RLM6</accession>
<dbReference type="InterPro" id="IPR013689">
    <property type="entry name" value="RNA_helicase_ATP-dep_HrpB_C"/>
</dbReference>
<dbReference type="SMART" id="SM00490">
    <property type="entry name" value="HELICc"/>
    <property type="match status" value="1"/>
</dbReference>
<dbReference type="Gene3D" id="1.20.120.1080">
    <property type="match status" value="1"/>
</dbReference>
<dbReference type="EMBL" id="FLYE01000048">
    <property type="protein sequence ID" value="SCA58185.1"/>
    <property type="molecule type" value="Genomic_DNA"/>
</dbReference>
<dbReference type="Pfam" id="PF24473">
    <property type="entry name" value="CON_HrpB"/>
    <property type="match status" value="1"/>
</dbReference>
<keyword evidence="2 8" id="KW-0378">Hydrolase</keyword>
<feature type="domain" description="Helicase ATP-binding" evidence="6">
    <location>
        <begin position="20"/>
        <end position="184"/>
    </location>
</feature>
<dbReference type="PANTHER" id="PTHR43519">
    <property type="entry name" value="ATP-DEPENDENT RNA HELICASE HRPB"/>
    <property type="match status" value="1"/>
</dbReference>
<dbReference type="InterPro" id="IPR056329">
    <property type="entry name" value="CON_HrpB"/>
</dbReference>
<dbReference type="PANTHER" id="PTHR43519:SF1">
    <property type="entry name" value="ATP-DEPENDENT RNA HELICASE HRPB"/>
    <property type="match status" value="1"/>
</dbReference>
<dbReference type="FunFam" id="3.40.50.300:FF:002125">
    <property type="entry name" value="ATP-dependent helicase HrpB"/>
    <property type="match status" value="1"/>
</dbReference>
<dbReference type="InterPro" id="IPR010225">
    <property type="entry name" value="HrpB"/>
</dbReference>
<dbReference type="SMART" id="SM00847">
    <property type="entry name" value="HA2"/>
    <property type="match status" value="1"/>
</dbReference>
<protein>
    <submittedName>
        <fullName evidence="8">ATP-dependent RNA helicase HrpB</fullName>
        <ecNumber evidence="8">3.6.4.13</ecNumber>
    </submittedName>
</protein>
<dbReference type="EC" id="3.6.4.13" evidence="8"/>
<dbReference type="PROSITE" id="PS51194">
    <property type="entry name" value="HELICASE_CTER"/>
    <property type="match status" value="1"/>
</dbReference>
<dbReference type="RefSeq" id="WP_069190189.1">
    <property type="nucleotide sequence ID" value="NZ_FLYE01000048.1"/>
</dbReference>
<dbReference type="NCBIfam" id="TIGR01970">
    <property type="entry name" value="DEAH_box_HrpB"/>
    <property type="match status" value="1"/>
</dbReference>
<dbReference type="InterPro" id="IPR014001">
    <property type="entry name" value="Helicase_ATP-bd"/>
</dbReference>
<gene>
    <name evidence="8" type="primary">hrpB</name>
    <name evidence="8" type="ORF">MTBPR1_90032</name>
</gene>
<dbReference type="PIRSF" id="PIRSF005496">
    <property type="entry name" value="ATP_hel_hrpB"/>
    <property type="match status" value="1"/>
</dbReference>
<sequence length="836" mass="92640">MTTSPLKLGYPVEETFPELKNALSQNNCAILEAPPGAGKTTLVPLALLNEPWLGNQKIIMLEPRRLAARMAATRMASLLGEEVGQSVGYRIRQDKKISAKTRIEVVTEGILTRQIQDDPELDGIGLVIFDEFHERNLQGDLGLAFCLETMAALRDDLRLLVMSATLDGASLSSFLDDAPCITSQGKSFEVETKNLPRPDKFSLAQDVAKAVNKAVREESGNILVFLPGEGEIRKTEQLLKDQYGSDPSILIAPLYGALSQAQQDLAISPTVQGKSKIVLATTIAETSLTIEGIRVVIDCGLKRVSRFDAAKAMSKLETVRVSKASATQRKGRAGRMEAGVCYQLWPKAETQALQERDIPEILECDLTPFALDLASWGVKRPDELKLLDLPNQSQLEKAQELLITLGALDKNLILSEHGKEMQKLSLHPRIAHMVLKAREEGQGEAALACEIAATLHDGPLFKGRRECDIRNALSLFQSKKQDRNLAKGAFYRAKETVKILKKRLKLKDAKPASILEAGRILALAYPDRLAKLRAKGKGDYHLSAGIGANLSEDDPLFGEDYLVVAHMGGTQAQGRIFTAAPITLQDIETDFAHQIIEEEEIGWDKRTQAATAQRVRRIGALKLKTTPIKNIAPERLSEALCAGIRQLGIHVLSWDKDSQNLCQRVEFLRYNDTSWPDMSETGLLDSLEDWLSPFLNGCCRIDHLKKVDLQAALLSKMSWEDQQKLNQQAPTHYRVPSGSNIRLDYSNSKKPVLSVKLQEMFGEPQSPTINNGQCNLQIHLLSPAGRPLQVTEDLESFWQNGYDSVKKEMKGRYPKHPWPDNPIAAIATGKTKRKMH</sequence>
<evidence type="ECO:0000313" key="9">
    <source>
        <dbReference type="Proteomes" id="UP000231658"/>
    </source>
</evidence>
<dbReference type="GO" id="GO:0003724">
    <property type="term" value="F:RNA helicase activity"/>
    <property type="evidence" value="ECO:0007669"/>
    <property type="project" value="UniProtKB-EC"/>
</dbReference>
<dbReference type="CDD" id="cd17990">
    <property type="entry name" value="DEXHc_HrpB"/>
    <property type="match status" value="1"/>
</dbReference>
<dbReference type="InterPro" id="IPR011545">
    <property type="entry name" value="DEAD/DEAH_box_helicase_dom"/>
</dbReference>
<dbReference type="Pfam" id="PF08482">
    <property type="entry name" value="HrpB_C"/>
    <property type="match status" value="1"/>
</dbReference>
<dbReference type="Pfam" id="PF00271">
    <property type="entry name" value="Helicase_C"/>
    <property type="match status" value="1"/>
</dbReference>
<keyword evidence="1" id="KW-0547">Nucleotide-binding</keyword>
<evidence type="ECO:0000256" key="4">
    <source>
        <dbReference type="ARBA" id="ARBA00022840"/>
    </source>
</evidence>
<evidence type="ECO:0000256" key="3">
    <source>
        <dbReference type="ARBA" id="ARBA00022806"/>
    </source>
</evidence>
<dbReference type="STRING" id="1867952.MTBPR1_90032"/>
<feature type="domain" description="Helicase C-terminal" evidence="7">
    <location>
        <begin position="202"/>
        <end position="377"/>
    </location>
</feature>
<dbReference type="GO" id="GO:0016787">
    <property type="term" value="F:hydrolase activity"/>
    <property type="evidence" value="ECO:0007669"/>
    <property type="project" value="UniProtKB-KW"/>
</dbReference>
<dbReference type="GO" id="GO:0005524">
    <property type="term" value="F:ATP binding"/>
    <property type="evidence" value="ECO:0007669"/>
    <property type="project" value="UniProtKB-KW"/>
</dbReference>
<feature type="region of interest" description="Disordered" evidence="5">
    <location>
        <begin position="813"/>
        <end position="836"/>
    </location>
</feature>
<dbReference type="SMART" id="SM00487">
    <property type="entry name" value="DEXDc"/>
    <property type="match status" value="1"/>
</dbReference>
<dbReference type="Pfam" id="PF00270">
    <property type="entry name" value="DEAD"/>
    <property type="match status" value="1"/>
</dbReference>
<dbReference type="SUPFAM" id="SSF52540">
    <property type="entry name" value="P-loop containing nucleoside triphosphate hydrolases"/>
    <property type="match status" value="1"/>
</dbReference>
<keyword evidence="3 8" id="KW-0347">Helicase</keyword>
<reference evidence="8 9" key="1">
    <citation type="submission" date="2016-07" db="EMBL/GenBank/DDBJ databases">
        <authorList>
            <person name="Lefevre C.T."/>
        </authorList>
    </citation>
    <scope>NUCLEOTIDE SEQUENCE [LARGE SCALE GENOMIC DNA]</scope>
    <source>
        <strain evidence="8">PR1</strain>
    </source>
</reference>
<dbReference type="Gene3D" id="3.40.50.300">
    <property type="entry name" value="P-loop containing nucleotide triphosphate hydrolases"/>
    <property type="match status" value="2"/>
</dbReference>
<dbReference type="InterPro" id="IPR007502">
    <property type="entry name" value="Helicase-assoc_dom"/>
</dbReference>
<dbReference type="Proteomes" id="UP000231658">
    <property type="component" value="Unassembled WGS sequence"/>
</dbReference>
<proteinExistence type="predicted"/>
<name>A0A1C3RLM6_9PROT</name>
<evidence type="ECO:0000256" key="5">
    <source>
        <dbReference type="SAM" id="MobiDB-lite"/>
    </source>
</evidence>
<evidence type="ECO:0000259" key="6">
    <source>
        <dbReference type="PROSITE" id="PS51192"/>
    </source>
</evidence>
<dbReference type="InterPro" id="IPR001650">
    <property type="entry name" value="Helicase_C-like"/>
</dbReference>
<dbReference type="CDD" id="cd18791">
    <property type="entry name" value="SF2_C_RHA"/>
    <property type="match status" value="1"/>
</dbReference>
<dbReference type="InterPro" id="IPR027417">
    <property type="entry name" value="P-loop_NTPase"/>
</dbReference>
<evidence type="ECO:0000259" key="7">
    <source>
        <dbReference type="PROSITE" id="PS51194"/>
    </source>
</evidence>
<dbReference type="OrthoDB" id="9805617at2"/>
<evidence type="ECO:0000256" key="2">
    <source>
        <dbReference type="ARBA" id="ARBA00022801"/>
    </source>
</evidence>